<protein>
    <submittedName>
        <fullName evidence="1">Uncharacterized protein</fullName>
    </submittedName>
</protein>
<reference evidence="1 2" key="1">
    <citation type="submission" date="2018-11" db="EMBL/GenBank/DDBJ databases">
        <authorList>
            <consortium name="Pathogen Informatics"/>
        </authorList>
    </citation>
    <scope>NUCLEOTIDE SEQUENCE [LARGE SCALE GENOMIC DNA]</scope>
    <source>
        <strain>Denwood</strain>
        <strain evidence="2">Zambia</strain>
    </source>
</reference>
<keyword evidence="2" id="KW-1185">Reference proteome</keyword>
<evidence type="ECO:0000313" key="1">
    <source>
        <dbReference type="EMBL" id="VDP69399.1"/>
    </source>
</evidence>
<accession>A0A3P8JMN6</accession>
<dbReference type="AlphaFoldDB" id="A0A3P8JMN6"/>
<sequence length="40" mass="4434">MSCNGSKANKLFSDFSSESVVVLKISGVSDRFRRLILKIT</sequence>
<gene>
    <name evidence="1" type="ORF">SMTD_LOCUS15747</name>
</gene>
<dbReference type="EMBL" id="UZAL01036243">
    <property type="protein sequence ID" value="VDP69399.1"/>
    <property type="molecule type" value="Genomic_DNA"/>
</dbReference>
<organism evidence="1 2">
    <name type="scientific">Schistosoma mattheei</name>
    <dbReference type="NCBI Taxonomy" id="31246"/>
    <lineage>
        <taxon>Eukaryota</taxon>
        <taxon>Metazoa</taxon>
        <taxon>Spiralia</taxon>
        <taxon>Lophotrochozoa</taxon>
        <taxon>Platyhelminthes</taxon>
        <taxon>Trematoda</taxon>
        <taxon>Digenea</taxon>
        <taxon>Strigeidida</taxon>
        <taxon>Schistosomatoidea</taxon>
        <taxon>Schistosomatidae</taxon>
        <taxon>Schistosoma</taxon>
    </lineage>
</organism>
<dbReference type="Proteomes" id="UP000269396">
    <property type="component" value="Unassembled WGS sequence"/>
</dbReference>
<name>A0A3P8JMN6_9TREM</name>
<evidence type="ECO:0000313" key="2">
    <source>
        <dbReference type="Proteomes" id="UP000269396"/>
    </source>
</evidence>
<proteinExistence type="predicted"/>